<evidence type="ECO:0000256" key="2">
    <source>
        <dbReference type="ARBA" id="ARBA00023125"/>
    </source>
</evidence>
<dbReference type="GO" id="GO:0003677">
    <property type="term" value="F:DNA binding"/>
    <property type="evidence" value="ECO:0007669"/>
    <property type="project" value="UniProtKB-UniRule"/>
</dbReference>
<evidence type="ECO:0000256" key="3">
    <source>
        <dbReference type="ARBA" id="ARBA00023163"/>
    </source>
</evidence>
<dbReference type="AlphaFoldDB" id="K9HUJ3"/>
<dbReference type="SUPFAM" id="SSF48498">
    <property type="entry name" value="Tetracyclin repressor-like, C-terminal domain"/>
    <property type="match status" value="1"/>
</dbReference>
<evidence type="ECO:0000259" key="5">
    <source>
        <dbReference type="PROSITE" id="PS50977"/>
    </source>
</evidence>
<organism evidence="6 7">
    <name type="scientific">Caenispirillum salinarum AK4</name>
    <dbReference type="NCBI Taxonomy" id="1238182"/>
    <lineage>
        <taxon>Bacteria</taxon>
        <taxon>Pseudomonadati</taxon>
        <taxon>Pseudomonadota</taxon>
        <taxon>Alphaproteobacteria</taxon>
        <taxon>Rhodospirillales</taxon>
        <taxon>Novispirillaceae</taxon>
        <taxon>Caenispirillum</taxon>
    </lineage>
</organism>
<dbReference type="InterPro" id="IPR036271">
    <property type="entry name" value="Tet_transcr_reg_TetR-rel_C_sf"/>
</dbReference>
<keyword evidence="7" id="KW-1185">Reference proteome</keyword>
<reference evidence="6 7" key="1">
    <citation type="journal article" date="2013" name="Genome Announc.">
        <title>Draft Genome Sequence of an Alphaproteobacterium, Caenispirillum salinarum AK4(T), Isolated from a Solar Saltern.</title>
        <authorList>
            <person name="Khatri I."/>
            <person name="Singh A."/>
            <person name="Korpole S."/>
            <person name="Pinnaka A.K."/>
            <person name="Subramanian S."/>
        </authorList>
    </citation>
    <scope>NUCLEOTIDE SEQUENCE [LARGE SCALE GENOMIC DNA]</scope>
    <source>
        <strain evidence="6 7">AK4</strain>
    </source>
</reference>
<keyword evidence="3" id="KW-0804">Transcription</keyword>
<dbReference type="InterPro" id="IPR001647">
    <property type="entry name" value="HTH_TetR"/>
</dbReference>
<dbReference type="OrthoDB" id="9795242at2"/>
<dbReference type="Proteomes" id="UP000009881">
    <property type="component" value="Unassembled WGS sequence"/>
</dbReference>
<dbReference type="RefSeq" id="WP_009539187.1">
    <property type="nucleotide sequence ID" value="NZ_ANHY01000004.1"/>
</dbReference>
<dbReference type="eggNOG" id="COG1309">
    <property type="taxonomic scope" value="Bacteria"/>
</dbReference>
<comment type="caution">
    <text evidence="6">The sequence shown here is derived from an EMBL/GenBank/DDBJ whole genome shotgun (WGS) entry which is preliminary data.</text>
</comment>
<dbReference type="PRINTS" id="PR00455">
    <property type="entry name" value="HTHTETR"/>
</dbReference>
<dbReference type="InterPro" id="IPR011075">
    <property type="entry name" value="TetR_C"/>
</dbReference>
<dbReference type="PATRIC" id="fig|1238182.3.peg.738"/>
<evidence type="ECO:0000256" key="1">
    <source>
        <dbReference type="ARBA" id="ARBA00023015"/>
    </source>
</evidence>
<name>K9HUJ3_9PROT</name>
<feature type="domain" description="HTH tetR-type" evidence="5">
    <location>
        <begin position="6"/>
        <end position="66"/>
    </location>
</feature>
<dbReference type="InterPro" id="IPR009057">
    <property type="entry name" value="Homeodomain-like_sf"/>
</dbReference>
<feature type="DNA-binding region" description="H-T-H motif" evidence="4">
    <location>
        <begin position="29"/>
        <end position="48"/>
    </location>
</feature>
<sequence>MPRTRSFDRDDALEAALGLFWAKGYEATSLADLTRAMGLSKSSLYDTFGDKHALFLAAFDRYAATRMRPALGLLKDDGRPARIRLEAFLRRFITLKVRDGDRRGCMIGNTAVELAPHDETAAARVRGALAHIEEALFTLLAEARDTGEIDPGKDPRALARFLTAMVQGLRVLSKADADARALDDVVRQALSVLDV</sequence>
<dbReference type="STRING" id="1238182.C882_2990"/>
<dbReference type="EMBL" id="ANHY01000004">
    <property type="protein sequence ID" value="EKV31926.1"/>
    <property type="molecule type" value="Genomic_DNA"/>
</dbReference>
<gene>
    <name evidence="6" type="ORF">C882_2990</name>
</gene>
<proteinExistence type="predicted"/>
<dbReference type="Pfam" id="PF00440">
    <property type="entry name" value="TetR_N"/>
    <property type="match status" value="1"/>
</dbReference>
<evidence type="ECO:0000313" key="6">
    <source>
        <dbReference type="EMBL" id="EKV31926.1"/>
    </source>
</evidence>
<dbReference type="PANTHER" id="PTHR47506">
    <property type="entry name" value="TRANSCRIPTIONAL REGULATORY PROTEIN"/>
    <property type="match status" value="1"/>
</dbReference>
<protein>
    <submittedName>
        <fullName evidence="6">Transcriptional regulator, TetR family</fullName>
    </submittedName>
</protein>
<evidence type="ECO:0000313" key="7">
    <source>
        <dbReference type="Proteomes" id="UP000009881"/>
    </source>
</evidence>
<dbReference type="Pfam" id="PF16925">
    <property type="entry name" value="TetR_C_13"/>
    <property type="match status" value="1"/>
</dbReference>
<accession>K9HUJ3</accession>
<dbReference type="Gene3D" id="1.10.357.10">
    <property type="entry name" value="Tetracycline Repressor, domain 2"/>
    <property type="match status" value="1"/>
</dbReference>
<evidence type="ECO:0000256" key="4">
    <source>
        <dbReference type="PROSITE-ProRule" id="PRU00335"/>
    </source>
</evidence>
<dbReference type="PROSITE" id="PS50977">
    <property type="entry name" value="HTH_TETR_2"/>
    <property type="match status" value="1"/>
</dbReference>
<dbReference type="SUPFAM" id="SSF46689">
    <property type="entry name" value="Homeodomain-like"/>
    <property type="match status" value="1"/>
</dbReference>
<dbReference type="PANTHER" id="PTHR47506:SF1">
    <property type="entry name" value="HTH-TYPE TRANSCRIPTIONAL REGULATOR YJDC"/>
    <property type="match status" value="1"/>
</dbReference>
<keyword evidence="1" id="KW-0805">Transcription regulation</keyword>
<keyword evidence="2 4" id="KW-0238">DNA-binding</keyword>
<dbReference type="Gene3D" id="1.10.10.60">
    <property type="entry name" value="Homeodomain-like"/>
    <property type="match status" value="1"/>
</dbReference>